<dbReference type="EMBL" id="BLAL01000043">
    <property type="protein sequence ID" value="GES78992.1"/>
    <property type="molecule type" value="Genomic_DNA"/>
</dbReference>
<keyword evidence="1" id="KW-0812">Transmembrane</keyword>
<dbReference type="AlphaFoldDB" id="A0A8H3L507"/>
<evidence type="ECO:0000313" key="2">
    <source>
        <dbReference type="EMBL" id="GES78992.1"/>
    </source>
</evidence>
<comment type="caution">
    <text evidence="2">The sequence shown here is derived from an EMBL/GenBank/DDBJ whole genome shotgun (WGS) entry which is preliminary data.</text>
</comment>
<evidence type="ECO:0000313" key="3">
    <source>
        <dbReference type="Proteomes" id="UP000615446"/>
    </source>
</evidence>
<gene>
    <name evidence="2" type="ORF">RCL2_000630500</name>
</gene>
<reference evidence="2" key="1">
    <citation type="submission" date="2019-10" db="EMBL/GenBank/DDBJ databases">
        <title>Conservation and host-specific expression of non-tandemly repeated heterogenous ribosome RNA gene in arbuscular mycorrhizal fungi.</title>
        <authorList>
            <person name="Maeda T."/>
            <person name="Kobayashi Y."/>
            <person name="Nakagawa T."/>
            <person name="Ezawa T."/>
            <person name="Yamaguchi K."/>
            <person name="Bino T."/>
            <person name="Nishimoto Y."/>
            <person name="Shigenobu S."/>
            <person name="Kawaguchi M."/>
        </authorList>
    </citation>
    <scope>NUCLEOTIDE SEQUENCE</scope>
    <source>
        <strain evidence="2">HR1</strain>
    </source>
</reference>
<keyword evidence="1" id="KW-0472">Membrane</keyword>
<sequence>MDDTLRQTYKNDVPGMLISVETEYLDAYTLKPVTLETGFGLLVDYFFDMNIGLRFVISLIQLTTWFLWRGISVKCKWF</sequence>
<feature type="transmembrane region" description="Helical" evidence="1">
    <location>
        <begin position="51"/>
        <end position="68"/>
    </location>
</feature>
<keyword evidence="1" id="KW-1133">Transmembrane helix</keyword>
<name>A0A8H3L507_9GLOM</name>
<organism evidence="2 3">
    <name type="scientific">Rhizophagus clarus</name>
    <dbReference type="NCBI Taxonomy" id="94130"/>
    <lineage>
        <taxon>Eukaryota</taxon>
        <taxon>Fungi</taxon>
        <taxon>Fungi incertae sedis</taxon>
        <taxon>Mucoromycota</taxon>
        <taxon>Glomeromycotina</taxon>
        <taxon>Glomeromycetes</taxon>
        <taxon>Glomerales</taxon>
        <taxon>Glomeraceae</taxon>
        <taxon>Rhizophagus</taxon>
    </lineage>
</organism>
<protein>
    <submittedName>
        <fullName evidence="2">Uncharacterized protein</fullName>
    </submittedName>
</protein>
<evidence type="ECO:0000256" key="1">
    <source>
        <dbReference type="SAM" id="Phobius"/>
    </source>
</evidence>
<proteinExistence type="predicted"/>
<accession>A0A8H3L507</accession>
<dbReference type="Proteomes" id="UP000615446">
    <property type="component" value="Unassembled WGS sequence"/>
</dbReference>